<dbReference type="SUPFAM" id="SSF54631">
    <property type="entry name" value="CBS-domain pair"/>
    <property type="match status" value="1"/>
</dbReference>
<evidence type="ECO:0000259" key="18">
    <source>
        <dbReference type="PROSITE" id="PS51371"/>
    </source>
</evidence>
<dbReference type="SMART" id="SM00116">
    <property type="entry name" value="CBS"/>
    <property type="match status" value="2"/>
</dbReference>
<dbReference type="PANTHER" id="PTHR39188:SF3">
    <property type="entry name" value="STAGE IV SPORULATION PROTEIN FB"/>
    <property type="match status" value="1"/>
</dbReference>
<accession>A0A4R1L6T7</accession>
<feature type="transmembrane region" description="Helical" evidence="14">
    <location>
        <begin position="45"/>
        <end position="65"/>
    </location>
</feature>
<dbReference type="InterPro" id="IPR008915">
    <property type="entry name" value="Peptidase_M50"/>
</dbReference>
<dbReference type="InterPro" id="IPR046342">
    <property type="entry name" value="CBS_dom_sf"/>
</dbReference>
<feature type="binding site" evidence="16">
    <location>
        <position position="165"/>
    </location>
    <ligand>
        <name>Zn(2+)</name>
        <dbReference type="ChEBI" id="CHEBI:29105"/>
        <note>catalytic</note>
    </ligand>
</feature>
<evidence type="ECO:0000313" key="19">
    <source>
        <dbReference type="EMBL" id="TCK72753.1"/>
    </source>
</evidence>
<evidence type="ECO:0000256" key="9">
    <source>
        <dbReference type="ARBA" id="ARBA00022833"/>
    </source>
</evidence>
<dbReference type="GO" id="GO:0006508">
    <property type="term" value="P:proteolysis"/>
    <property type="evidence" value="ECO:0007669"/>
    <property type="project" value="UniProtKB-KW"/>
</dbReference>
<keyword evidence="5 14" id="KW-0812">Transmembrane</keyword>
<proteinExistence type="inferred from homology"/>
<dbReference type="GO" id="GO:0005886">
    <property type="term" value="C:plasma membrane"/>
    <property type="evidence" value="ECO:0007669"/>
    <property type="project" value="UniProtKB-SubCell"/>
</dbReference>
<dbReference type="Pfam" id="PF02163">
    <property type="entry name" value="Peptidase_M50"/>
    <property type="match status" value="1"/>
</dbReference>
<dbReference type="AlphaFoldDB" id="A0A4R1L6T7"/>
<feature type="active site" evidence="15">
    <location>
        <position position="67"/>
    </location>
</feature>
<dbReference type="PROSITE" id="PS51371">
    <property type="entry name" value="CBS"/>
    <property type="match status" value="1"/>
</dbReference>
<dbReference type="Gene3D" id="3.10.580.10">
    <property type="entry name" value="CBS-domain"/>
    <property type="match status" value="1"/>
</dbReference>
<feature type="binding site" evidence="16">
    <location>
        <position position="66"/>
    </location>
    <ligand>
        <name>Zn(2+)</name>
        <dbReference type="ChEBI" id="CHEBI:29105"/>
        <note>catalytic</note>
    </ligand>
</feature>
<evidence type="ECO:0000313" key="20">
    <source>
        <dbReference type="Proteomes" id="UP000295210"/>
    </source>
</evidence>
<evidence type="ECO:0000256" key="5">
    <source>
        <dbReference type="ARBA" id="ARBA00022692"/>
    </source>
</evidence>
<name>A0A4R1L6T7_9BACT</name>
<keyword evidence="8 14" id="KW-0378">Hydrolase</keyword>
<evidence type="ECO:0000256" key="4">
    <source>
        <dbReference type="ARBA" id="ARBA00022670"/>
    </source>
</evidence>
<dbReference type="PIRSF" id="PIRSF006404">
    <property type="entry name" value="UCP006404_Pept_M50_CBS"/>
    <property type="match status" value="1"/>
</dbReference>
<evidence type="ECO:0000256" key="6">
    <source>
        <dbReference type="ARBA" id="ARBA00022723"/>
    </source>
</evidence>
<keyword evidence="20" id="KW-1185">Reference proteome</keyword>
<gene>
    <name evidence="19" type="ORF">C7378_2343</name>
</gene>
<evidence type="ECO:0000256" key="12">
    <source>
        <dbReference type="ARBA" id="ARBA00023122"/>
    </source>
</evidence>
<feature type="transmembrane region" description="Helical" evidence="14">
    <location>
        <begin position="108"/>
        <end position="127"/>
    </location>
</feature>
<evidence type="ECO:0000256" key="16">
    <source>
        <dbReference type="PIRSR" id="PIRSR006404-2"/>
    </source>
</evidence>
<keyword evidence="3 14" id="KW-1003">Cell membrane</keyword>
<dbReference type="CDD" id="cd06164">
    <property type="entry name" value="S2P-M50_SpoIVFB_CBS"/>
    <property type="match status" value="1"/>
</dbReference>
<evidence type="ECO:0000256" key="15">
    <source>
        <dbReference type="PIRSR" id="PIRSR006404-1"/>
    </source>
</evidence>
<evidence type="ECO:0000256" key="7">
    <source>
        <dbReference type="ARBA" id="ARBA00022737"/>
    </source>
</evidence>
<keyword evidence="7" id="KW-0677">Repeat</keyword>
<keyword evidence="9 14" id="KW-0862">Zinc</keyword>
<keyword evidence="10 14" id="KW-1133">Transmembrane helix</keyword>
<dbReference type="Proteomes" id="UP000295210">
    <property type="component" value="Unassembled WGS sequence"/>
</dbReference>
<dbReference type="RefSeq" id="WP_131996552.1">
    <property type="nucleotide sequence ID" value="NZ_SMGK01000003.1"/>
</dbReference>
<dbReference type="GO" id="GO:0046872">
    <property type="term" value="F:metal ion binding"/>
    <property type="evidence" value="ECO:0007669"/>
    <property type="project" value="UniProtKB-UniRule"/>
</dbReference>
<evidence type="ECO:0000256" key="13">
    <source>
        <dbReference type="ARBA" id="ARBA00023136"/>
    </source>
</evidence>
<comment type="caution">
    <text evidence="19">The sequence shown here is derived from an EMBL/GenBank/DDBJ whole genome shotgun (WGS) entry which is preliminary data.</text>
</comment>
<dbReference type="InterPro" id="IPR016483">
    <property type="entry name" value="UCP006404_Pept_M50_CBS"/>
</dbReference>
<organism evidence="19 20">
    <name type="scientific">Acidipila rosea</name>
    <dbReference type="NCBI Taxonomy" id="768535"/>
    <lineage>
        <taxon>Bacteria</taxon>
        <taxon>Pseudomonadati</taxon>
        <taxon>Acidobacteriota</taxon>
        <taxon>Terriglobia</taxon>
        <taxon>Terriglobales</taxon>
        <taxon>Acidobacteriaceae</taxon>
        <taxon>Acidipila</taxon>
    </lineage>
</organism>
<feature type="domain" description="CBS" evidence="18">
    <location>
        <begin position="314"/>
        <end position="371"/>
    </location>
</feature>
<feature type="binding site" evidence="16">
    <location>
        <position position="70"/>
    </location>
    <ligand>
        <name>Zn(2+)</name>
        <dbReference type="ChEBI" id="CHEBI:29105"/>
        <note>catalytic</note>
    </ligand>
</feature>
<comment type="subcellular location">
    <subcellularLocation>
        <location evidence="1 14">Cell membrane</location>
        <topology evidence="1 14">Multi-pass membrane protein</topology>
    </subcellularLocation>
</comment>
<keyword evidence="4 14" id="KW-0645">Protease</keyword>
<dbReference type="GO" id="GO:0008237">
    <property type="term" value="F:metallopeptidase activity"/>
    <property type="evidence" value="ECO:0007669"/>
    <property type="project" value="UniProtKB-UniRule"/>
</dbReference>
<evidence type="ECO:0000256" key="3">
    <source>
        <dbReference type="ARBA" id="ARBA00022475"/>
    </source>
</evidence>
<reference evidence="19 20" key="1">
    <citation type="submission" date="2019-03" db="EMBL/GenBank/DDBJ databases">
        <title>Genomic Encyclopedia of Type Strains, Phase IV (KMG-IV): sequencing the most valuable type-strain genomes for metagenomic binning, comparative biology and taxonomic classification.</title>
        <authorList>
            <person name="Goeker M."/>
        </authorList>
    </citation>
    <scope>NUCLEOTIDE SEQUENCE [LARGE SCALE GENOMIC DNA]</scope>
    <source>
        <strain evidence="19 20">DSM 103428</strain>
    </source>
</reference>
<feature type="transmembrane region" description="Helical" evidence="14">
    <location>
        <begin position="139"/>
        <end position="159"/>
    </location>
</feature>
<keyword evidence="11 14" id="KW-0482">Metalloprotease</keyword>
<evidence type="ECO:0000256" key="11">
    <source>
        <dbReference type="ARBA" id="ARBA00023049"/>
    </source>
</evidence>
<dbReference type="InterPro" id="IPR000644">
    <property type="entry name" value="CBS_dom"/>
</dbReference>
<keyword evidence="6 14" id="KW-0479">Metal-binding</keyword>
<dbReference type="OrthoDB" id="166377at2"/>
<evidence type="ECO:0000256" key="2">
    <source>
        <dbReference type="ARBA" id="ARBA00007931"/>
    </source>
</evidence>
<keyword evidence="13 14" id="KW-0472">Membrane</keyword>
<evidence type="ECO:0000256" key="14">
    <source>
        <dbReference type="PIRNR" id="PIRNR006404"/>
    </source>
</evidence>
<comment type="similarity">
    <text evidence="2 14">Belongs to the peptidase M50B family.</text>
</comment>
<protein>
    <recommendedName>
        <fullName evidence="14">Zinc metalloprotease</fullName>
    </recommendedName>
</protein>
<evidence type="ECO:0000256" key="1">
    <source>
        <dbReference type="ARBA" id="ARBA00004651"/>
    </source>
</evidence>
<dbReference type="EMBL" id="SMGK01000003">
    <property type="protein sequence ID" value="TCK72753.1"/>
    <property type="molecule type" value="Genomic_DNA"/>
</dbReference>
<keyword evidence="12 17" id="KW-0129">CBS domain</keyword>
<comment type="cofactor">
    <cofactor evidence="14 16">
        <name>Zn(2+)</name>
        <dbReference type="ChEBI" id="CHEBI:29105"/>
    </cofactor>
    <text evidence="14 16">Binds 1 zinc ion per subunit.</text>
</comment>
<evidence type="ECO:0000256" key="17">
    <source>
        <dbReference type="PROSITE-ProRule" id="PRU00703"/>
    </source>
</evidence>
<feature type="transmembrane region" description="Helical" evidence="14">
    <location>
        <begin position="12"/>
        <end position="33"/>
    </location>
</feature>
<feature type="transmembrane region" description="Helical" evidence="14">
    <location>
        <begin position="191"/>
        <end position="208"/>
    </location>
</feature>
<dbReference type="Pfam" id="PF00571">
    <property type="entry name" value="CBS"/>
    <property type="match status" value="2"/>
</dbReference>
<evidence type="ECO:0000256" key="10">
    <source>
        <dbReference type="ARBA" id="ARBA00022989"/>
    </source>
</evidence>
<dbReference type="PANTHER" id="PTHR39188">
    <property type="entry name" value="MEMBRANE-ASSOCIATED ZINC METALLOPROTEASE M50B"/>
    <property type="match status" value="1"/>
</dbReference>
<sequence>MRSQIKLGRIFGIKIGLHYSWLLIAFLIGISLWKEYHTKYPLWPMVSVVGLAIATALLFFASLLMHELAHALMAKTYAIPVHEITLFALGGVSQLGGEAPSAKAEFSIAIVGPLTSALFGAFCLGVVHAMSGNITPGPFMAMLSWLGYINLGLGAFNMVPGYPMDGGRILRAAIWWKTGNMDRATRDATRVGRVVATLFIVAGLLNFFRGGGIEGLWITFIGWFLLEAARESYIESALRQSLAGIHVSDLMVKNYPTVDGRESIQDFVENTLLRTGGRSFLVTEGGNTIGLITPHEVRHIERSEWPRIAVDAVMRPLKSVRTISPDAPMMKALEVMGQENVAQLPVVFNGQVTGILPREIIFGFLQNVMELEGVTDVQHASLHTHS</sequence>
<evidence type="ECO:0000256" key="8">
    <source>
        <dbReference type="ARBA" id="ARBA00022801"/>
    </source>
</evidence>